<organism evidence="1 2">
    <name type="scientific">Candidatus Avelusimicrobium gallicola</name>
    <dbReference type="NCBI Taxonomy" id="2562704"/>
    <lineage>
        <taxon>Bacteria</taxon>
        <taxon>Pseudomonadati</taxon>
        <taxon>Elusimicrobiota</taxon>
        <taxon>Elusimicrobia</taxon>
        <taxon>Elusimicrobiales</taxon>
        <taxon>Elusimicrobiaceae</taxon>
        <taxon>Candidatus Avelusimicrobium</taxon>
    </lineage>
</organism>
<dbReference type="Gene3D" id="3.30.700.10">
    <property type="entry name" value="Glycoprotein, Type 4 Pilin"/>
    <property type="match status" value="1"/>
</dbReference>
<dbReference type="Proteomes" id="UP000725649">
    <property type="component" value="Unassembled WGS sequence"/>
</dbReference>
<dbReference type="InterPro" id="IPR012902">
    <property type="entry name" value="N_methyl_site"/>
</dbReference>
<dbReference type="InterPro" id="IPR045584">
    <property type="entry name" value="Pilin-like"/>
</dbReference>
<name>A0A928HIK9_9BACT</name>
<accession>A0A928HIK9</accession>
<dbReference type="NCBIfam" id="TIGR02532">
    <property type="entry name" value="IV_pilin_GFxxxE"/>
    <property type="match status" value="1"/>
</dbReference>
<sequence length="193" mass="20953">MKKGFTLMEMLAVVMVVAVIVSMSVPVFRTVRYEMKNSQAKAAAKKLAESMRSFYQSSRGRLVESACFNPTDTTGNQLILTQASDCNLDSATGIPNKNVTTAADLEQLFACGYLSFKDFASLPYHFCTCNPTLSPSGQSSFCSVSEFTSTVKPYVVAYGAGKAAGSKFNNNDKAVGGYHIYVDHNMRALDNLD</sequence>
<gene>
    <name evidence="1" type="ORF">E7027_03575</name>
</gene>
<dbReference type="SUPFAM" id="SSF54523">
    <property type="entry name" value="Pili subunits"/>
    <property type="match status" value="1"/>
</dbReference>
<evidence type="ECO:0000313" key="1">
    <source>
        <dbReference type="EMBL" id="MBE6421197.1"/>
    </source>
</evidence>
<comment type="caution">
    <text evidence="1">The sequence shown here is derived from an EMBL/GenBank/DDBJ whole genome shotgun (WGS) entry which is preliminary data.</text>
</comment>
<protein>
    <submittedName>
        <fullName evidence="1">Prepilin-type N-terminal cleavage/methylation domain-containing protein</fullName>
    </submittedName>
</protein>
<dbReference type="EMBL" id="SUVG01000004">
    <property type="protein sequence ID" value="MBE6421197.1"/>
    <property type="molecule type" value="Genomic_DNA"/>
</dbReference>
<reference evidence="1" key="1">
    <citation type="submission" date="2019-04" db="EMBL/GenBank/DDBJ databases">
        <title>Evolution of Biomass-Degrading Anaerobic Consortia Revealed by Metagenomics.</title>
        <authorList>
            <person name="Peng X."/>
        </authorList>
    </citation>
    <scope>NUCLEOTIDE SEQUENCE</scope>
    <source>
        <strain evidence="1">SIG66</strain>
    </source>
</reference>
<dbReference type="AlphaFoldDB" id="A0A928HIK9"/>
<evidence type="ECO:0000313" key="2">
    <source>
        <dbReference type="Proteomes" id="UP000725649"/>
    </source>
</evidence>
<proteinExistence type="predicted"/>